<dbReference type="Gene3D" id="3.40.50.880">
    <property type="match status" value="1"/>
</dbReference>
<dbReference type="OrthoDB" id="3078420at2"/>
<dbReference type="Proteomes" id="UP000215027">
    <property type="component" value="Chromosome II"/>
</dbReference>
<proteinExistence type="predicted"/>
<protein>
    <recommendedName>
        <fullName evidence="3">Cyanophycinase</fullName>
    </recommendedName>
</protein>
<accession>A0A160TA98</accession>
<gene>
    <name evidence="1" type="ORF">CFX0092_B0486</name>
</gene>
<dbReference type="KEGG" id="pbf:CFX0092_B0486"/>
<sequence>MTNEYPLVLLHGGGDAPTARESTFGRMAQAFLGGGDGPLLIVAAAAEPEEARETTDYYSELFLALAVPAERLQPIWVRPERPLTGAQVAGYAPAGLFVCGGATPVYHAALCADLSWVEYVRGQRVAYGGTSAGAAIAATRAIVGGWQTGDGAARPMIFAGAGEGLDALTVRPGAGLVPFAVDVHAGQMGTLTRLIQAVAGGLTDEGWAIDEDTLLVAQGSRLEVAGRGHAYRVERLGVGEVRLEILAAPMEYHRG</sequence>
<dbReference type="AlphaFoldDB" id="A0A160TA98"/>
<dbReference type="InterPro" id="IPR029062">
    <property type="entry name" value="Class_I_gatase-like"/>
</dbReference>
<dbReference type="SUPFAM" id="SSF52317">
    <property type="entry name" value="Class I glutamine amidotransferase-like"/>
    <property type="match status" value="1"/>
</dbReference>
<keyword evidence="2" id="KW-1185">Reference proteome</keyword>
<dbReference type="EMBL" id="LN890656">
    <property type="protein sequence ID" value="CUS06020.1"/>
    <property type="molecule type" value="Genomic_DNA"/>
</dbReference>
<name>A0A160TA98_9CHLR</name>
<reference evidence="1" key="1">
    <citation type="submission" date="2016-01" db="EMBL/GenBank/DDBJ databases">
        <authorList>
            <person name="Mcilroy J.S."/>
            <person name="Karst M S."/>
            <person name="Albertsen M."/>
        </authorList>
    </citation>
    <scope>NUCLEOTIDE SEQUENCE</scope>
    <source>
        <strain evidence="1">Cfx-K</strain>
    </source>
</reference>
<evidence type="ECO:0000313" key="2">
    <source>
        <dbReference type="Proteomes" id="UP000215027"/>
    </source>
</evidence>
<evidence type="ECO:0000313" key="1">
    <source>
        <dbReference type="EMBL" id="CUS06020.1"/>
    </source>
</evidence>
<dbReference type="RefSeq" id="WP_095045354.1">
    <property type="nucleotide sequence ID" value="NZ_LN890656.1"/>
</dbReference>
<evidence type="ECO:0008006" key="3">
    <source>
        <dbReference type="Google" id="ProtNLM"/>
    </source>
</evidence>
<organism evidence="1 2">
    <name type="scientific">Candidatus Promineifilum breve</name>
    <dbReference type="NCBI Taxonomy" id="1806508"/>
    <lineage>
        <taxon>Bacteria</taxon>
        <taxon>Bacillati</taxon>
        <taxon>Chloroflexota</taxon>
        <taxon>Ardenticatenia</taxon>
        <taxon>Candidatus Promineifilales</taxon>
        <taxon>Candidatus Promineifilaceae</taxon>
        <taxon>Candidatus Promineifilum</taxon>
    </lineage>
</organism>